<reference evidence="1" key="2">
    <citation type="journal article" date="2023" name="Science">
        <title>Genomic signatures of disease resistance in endangered staghorn corals.</title>
        <authorList>
            <person name="Vollmer S.V."/>
            <person name="Selwyn J.D."/>
            <person name="Despard B.A."/>
            <person name="Roesel C.L."/>
        </authorList>
    </citation>
    <scope>NUCLEOTIDE SEQUENCE</scope>
    <source>
        <strain evidence="1">K2</strain>
    </source>
</reference>
<sequence>MLFQADLVAIPSCTEGFGLVCLESISAGVPMLVTSQSGIAKALKNAKGGTAVVLESKDPGEWAQKIKMLSQKNPEELDTTKPLVFERAMIRHTHGVHSVTDLNS</sequence>
<dbReference type="PANTHER" id="PTHR45947">
    <property type="entry name" value="SULFOQUINOVOSYL TRANSFERASE SQD2"/>
    <property type="match status" value="1"/>
</dbReference>
<protein>
    <submittedName>
        <fullName evidence="1">D-inositol 3-phosphate glycosyltransferase</fullName>
    </submittedName>
</protein>
<evidence type="ECO:0000313" key="1">
    <source>
        <dbReference type="EMBL" id="KAK2551860.1"/>
    </source>
</evidence>
<dbReference type="EMBL" id="JARQWQ010000092">
    <property type="protein sequence ID" value="KAK2551860.1"/>
    <property type="molecule type" value="Genomic_DNA"/>
</dbReference>
<dbReference type="AlphaFoldDB" id="A0AAD9Q046"/>
<evidence type="ECO:0000313" key="2">
    <source>
        <dbReference type="Proteomes" id="UP001249851"/>
    </source>
</evidence>
<organism evidence="1 2">
    <name type="scientific">Acropora cervicornis</name>
    <name type="common">Staghorn coral</name>
    <dbReference type="NCBI Taxonomy" id="6130"/>
    <lineage>
        <taxon>Eukaryota</taxon>
        <taxon>Metazoa</taxon>
        <taxon>Cnidaria</taxon>
        <taxon>Anthozoa</taxon>
        <taxon>Hexacorallia</taxon>
        <taxon>Scleractinia</taxon>
        <taxon>Astrocoeniina</taxon>
        <taxon>Acroporidae</taxon>
        <taxon>Acropora</taxon>
    </lineage>
</organism>
<dbReference type="Pfam" id="PF20706">
    <property type="entry name" value="GT4-conflict"/>
    <property type="match status" value="1"/>
</dbReference>
<keyword evidence="2" id="KW-1185">Reference proteome</keyword>
<dbReference type="GO" id="GO:0016757">
    <property type="term" value="F:glycosyltransferase activity"/>
    <property type="evidence" value="ECO:0007669"/>
    <property type="project" value="TreeGrafter"/>
</dbReference>
<dbReference type="InterPro" id="IPR050194">
    <property type="entry name" value="Glycosyltransferase_grp1"/>
</dbReference>
<accession>A0AAD9Q046</accession>
<reference evidence="1" key="1">
    <citation type="journal article" date="2023" name="G3 (Bethesda)">
        <title>Whole genome assembly and annotation of the endangered Caribbean coral Acropora cervicornis.</title>
        <authorList>
            <person name="Selwyn J.D."/>
            <person name="Vollmer S.V."/>
        </authorList>
    </citation>
    <scope>NUCLEOTIDE SEQUENCE</scope>
    <source>
        <strain evidence="1">K2</strain>
    </source>
</reference>
<dbReference type="PANTHER" id="PTHR45947:SF3">
    <property type="entry name" value="SULFOQUINOVOSYL TRANSFERASE SQD2"/>
    <property type="match status" value="1"/>
</dbReference>
<comment type="caution">
    <text evidence="1">The sequence shown here is derived from an EMBL/GenBank/DDBJ whole genome shotgun (WGS) entry which is preliminary data.</text>
</comment>
<dbReference type="Gene3D" id="3.40.50.2000">
    <property type="entry name" value="Glycogen Phosphorylase B"/>
    <property type="match status" value="1"/>
</dbReference>
<proteinExistence type="predicted"/>
<dbReference type="SUPFAM" id="SSF53756">
    <property type="entry name" value="UDP-Glycosyltransferase/glycogen phosphorylase"/>
    <property type="match status" value="1"/>
</dbReference>
<gene>
    <name evidence="1" type="ORF">P5673_027099</name>
</gene>
<name>A0AAD9Q046_ACRCE</name>
<dbReference type="Proteomes" id="UP001249851">
    <property type="component" value="Unassembled WGS sequence"/>
</dbReference>